<organism evidence="3 4">
    <name type="scientific">Carboxylicivirga sediminis</name>
    <dbReference type="NCBI Taxonomy" id="2006564"/>
    <lineage>
        <taxon>Bacteria</taxon>
        <taxon>Pseudomonadati</taxon>
        <taxon>Bacteroidota</taxon>
        <taxon>Bacteroidia</taxon>
        <taxon>Marinilabiliales</taxon>
        <taxon>Marinilabiliaceae</taxon>
        <taxon>Carboxylicivirga</taxon>
    </lineage>
</organism>
<dbReference type="PANTHER" id="PTHR34220:SF7">
    <property type="entry name" value="SENSOR HISTIDINE KINASE YPDA"/>
    <property type="match status" value="1"/>
</dbReference>
<feature type="transmembrane region" description="Helical" evidence="1">
    <location>
        <begin position="135"/>
        <end position="160"/>
    </location>
</feature>
<keyword evidence="1" id="KW-0812">Transmembrane</keyword>
<feature type="transmembrane region" description="Helical" evidence="1">
    <location>
        <begin position="12"/>
        <end position="33"/>
    </location>
</feature>
<dbReference type="Proteomes" id="UP000679220">
    <property type="component" value="Unassembled WGS sequence"/>
</dbReference>
<dbReference type="InterPro" id="IPR010559">
    <property type="entry name" value="Sig_transdc_His_kin_internal"/>
</dbReference>
<evidence type="ECO:0000313" key="3">
    <source>
        <dbReference type="EMBL" id="MBR8537758.1"/>
    </source>
</evidence>
<reference evidence="3" key="2">
    <citation type="submission" date="2021-04" db="EMBL/GenBank/DDBJ databases">
        <authorList>
            <person name="Zhang T."/>
            <person name="Zhang Y."/>
            <person name="Lu D."/>
            <person name="Zuo D."/>
            <person name="Du Z."/>
        </authorList>
    </citation>
    <scope>NUCLEOTIDE SEQUENCE</scope>
    <source>
        <strain evidence="3">JR1</strain>
    </source>
</reference>
<feature type="transmembrane region" description="Helical" evidence="1">
    <location>
        <begin position="48"/>
        <end position="66"/>
    </location>
</feature>
<proteinExistence type="predicted"/>
<evidence type="ECO:0000256" key="1">
    <source>
        <dbReference type="SAM" id="Phobius"/>
    </source>
</evidence>
<dbReference type="RefSeq" id="WP_212192783.1">
    <property type="nucleotide sequence ID" value="NZ_JAGTAR010000039.1"/>
</dbReference>
<keyword evidence="4" id="KW-1185">Reference proteome</keyword>
<keyword evidence="3" id="KW-0418">Kinase</keyword>
<dbReference type="EMBL" id="JAGTAR010000039">
    <property type="protein sequence ID" value="MBR8537758.1"/>
    <property type="molecule type" value="Genomic_DNA"/>
</dbReference>
<keyword evidence="1" id="KW-0472">Membrane</keyword>
<dbReference type="GO" id="GO:0000155">
    <property type="term" value="F:phosphorelay sensor kinase activity"/>
    <property type="evidence" value="ECO:0007669"/>
    <property type="project" value="InterPro"/>
</dbReference>
<feature type="domain" description="Signal transduction histidine kinase internal region" evidence="2">
    <location>
        <begin position="180"/>
        <end position="256"/>
    </location>
</feature>
<dbReference type="InterPro" id="IPR050640">
    <property type="entry name" value="Bact_2-comp_sensor_kinase"/>
</dbReference>
<dbReference type="AlphaFoldDB" id="A0A941F8W1"/>
<accession>A0A941F8W1</accession>
<comment type="caution">
    <text evidence="3">The sequence shown here is derived from an EMBL/GenBank/DDBJ whole genome shotgun (WGS) entry which is preliminary data.</text>
</comment>
<dbReference type="PANTHER" id="PTHR34220">
    <property type="entry name" value="SENSOR HISTIDINE KINASE YPDA"/>
    <property type="match status" value="1"/>
</dbReference>
<protein>
    <submittedName>
        <fullName evidence="3">Histidine kinase</fullName>
    </submittedName>
</protein>
<dbReference type="Pfam" id="PF06580">
    <property type="entry name" value="His_kinase"/>
    <property type="match status" value="1"/>
</dbReference>
<name>A0A941F8W1_9BACT</name>
<keyword evidence="1" id="KW-1133">Transmembrane helix</keyword>
<dbReference type="GO" id="GO:0016020">
    <property type="term" value="C:membrane"/>
    <property type="evidence" value="ECO:0007669"/>
    <property type="project" value="InterPro"/>
</dbReference>
<gene>
    <name evidence="3" type="ORF">KDU71_19460</name>
</gene>
<evidence type="ECO:0000259" key="2">
    <source>
        <dbReference type="Pfam" id="PF06580"/>
    </source>
</evidence>
<keyword evidence="3" id="KW-0808">Transferase</keyword>
<evidence type="ECO:0000313" key="4">
    <source>
        <dbReference type="Proteomes" id="UP000679220"/>
    </source>
</evidence>
<reference evidence="3" key="1">
    <citation type="journal article" date="2018" name="Int. J. Syst. Evol. Microbiol.">
        <title>Carboxylicivirga sediminis sp. nov., isolated from coastal sediment.</title>
        <authorList>
            <person name="Wang F.Q."/>
            <person name="Ren L.H."/>
            <person name="Zou R.J."/>
            <person name="Sun Y.Z."/>
            <person name="Liu X.J."/>
            <person name="Jiang F."/>
            <person name="Liu L.J."/>
        </authorList>
    </citation>
    <scope>NUCLEOTIDE SEQUENCE</scope>
    <source>
        <strain evidence="3">JR1</strain>
    </source>
</reference>
<sequence>MKAPTISKQQKWLRFLLPFPIGMVVYVLILLVFDTLNQFTANFFSQEVLVTVLLAFVLMETLRLLLNALDKRFPLVTDIQPENGEMHEFKGLTHSSRIILLPLVSLLLSVLVITPLVSVYFYFVLIISDFNTELIVFNGVYGVVAILYSVIHVSTSFLAVHKQLHYKQEQELRRGMESDLDKFKMQINPQLLYDGLENLISIVHAKPRMAEQFVNQLSKIYRYSLDNRHVELVDLKRELELSQSLLYLLNIKYSNSIDFEARLPSEWLHRQIIPCTISALIQELVNRTIINEFQPLKIRLETKDDELYFVCNHNPKIGLNGNGVWNLSLINNAYAFFNDNKQLEITQTDQQLHINIPLFEIEEE</sequence>
<feature type="transmembrane region" description="Helical" evidence="1">
    <location>
        <begin position="98"/>
        <end position="123"/>
    </location>
</feature>